<evidence type="ECO:0000313" key="8">
    <source>
        <dbReference type="Proteomes" id="UP000512184"/>
    </source>
</evidence>
<dbReference type="Pfam" id="PF00069">
    <property type="entry name" value="Pkinase"/>
    <property type="match status" value="1"/>
</dbReference>
<keyword evidence="1" id="KW-0808">Transferase</keyword>
<dbReference type="GO" id="GO:0005524">
    <property type="term" value="F:ATP binding"/>
    <property type="evidence" value="ECO:0007669"/>
    <property type="project" value="UniProtKB-KW"/>
</dbReference>
<dbReference type="Proteomes" id="UP000825134">
    <property type="component" value="Chromosome"/>
</dbReference>
<keyword evidence="4" id="KW-0067">ATP-binding</keyword>
<dbReference type="PANTHER" id="PTHR43289:SF6">
    <property type="entry name" value="SERINE_THREONINE-PROTEIN KINASE NEKL-3"/>
    <property type="match status" value="1"/>
</dbReference>
<reference evidence="6 8" key="1">
    <citation type="submission" date="2019-01" db="EMBL/GenBank/DDBJ databases">
        <title>Whole genome sequencing and annotation enables comparative genome analysis that reveals unique features of the Chlamydia suis R19 Genome.</title>
        <authorList>
            <person name="Dimond Z.E."/>
        </authorList>
    </citation>
    <scope>NUCLEOTIDE SEQUENCE [LARGE SCALE GENOMIC DNA]</scope>
    <source>
        <strain evidence="6 8">R19</strain>
    </source>
</reference>
<evidence type="ECO:0000313" key="6">
    <source>
        <dbReference type="EMBL" id="QHP82923.1"/>
    </source>
</evidence>
<evidence type="ECO:0000259" key="5">
    <source>
        <dbReference type="PROSITE" id="PS50011"/>
    </source>
</evidence>
<dbReference type="PANTHER" id="PTHR43289">
    <property type="entry name" value="MITOGEN-ACTIVATED PROTEIN KINASE KINASE KINASE 20-RELATED"/>
    <property type="match status" value="1"/>
</dbReference>
<reference evidence="7" key="2">
    <citation type="journal article" date="2021" name="Front. Microbiol.">
        <title>Generation of Tetracycline and Rifamycin Resistant Chlamydia Suis Recombinants.</title>
        <authorList>
            <person name="Marti H."/>
            <person name="Bommana S."/>
            <person name="Read T.D."/>
            <person name="Pesch T."/>
            <person name="Prahauser B."/>
            <person name="Dean D."/>
            <person name="Borel N."/>
        </authorList>
    </citation>
    <scope>NUCLEOTIDE SEQUENCE</scope>
    <source>
        <strain evidence="7">208.1</strain>
    </source>
</reference>
<organism evidence="7 9">
    <name type="scientific">Chlamydia suis</name>
    <dbReference type="NCBI Taxonomy" id="83559"/>
    <lineage>
        <taxon>Bacteria</taxon>
        <taxon>Pseudomonadati</taxon>
        <taxon>Chlamydiota</taxon>
        <taxon>Chlamydiia</taxon>
        <taxon>Chlamydiales</taxon>
        <taxon>Chlamydiaceae</taxon>
        <taxon>Chlamydia/Chlamydophila group</taxon>
        <taxon>Chlamydia</taxon>
    </lineage>
</organism>
<protein>
    <submittedName>
        <fullName evidence="7">Serine/threonine protein kinase</fullName>
    </submittedName>
    <submittedName>
        <fullName evidence="6">Type III secretion S/T Protein Kinase</fullName>
    </submittedName>
</protein>
<evidence type="ECO:0000313" key="9">
    <source>
        <dbReference type="Proteomes" id="UP000825134"/>
    </source>
</evidence>
<dbReference type="EMBL" id="CP063185">
    <property type="protein sequence ID" value="QYC74863.1"/>
    <property type="molecule type" value="Genomic_DNA"/>
</dbReference>
<dbReference type="Proteomes" id="UP000512184">
    <property type="component" value="Chromosome"/>
</dbReference>
<dbReference type="InterPro" id="IPR011009">
    <property type="entry name" value="Kinase-like_dom_sf"/>
</dbReference>
<evidence type="ECO:0000256" key="2">
    <source>
        <dbReference type="ARBA" id="ARBA00022741"/>
    </source>
</evidence>
<dbReference type="SMART" id="SM00220">
    <property type="entry name" value="S_TKc"/>
    <property type="match status" value="1"/>
</dbReference>
<evidence type="ECO:0000256" key="4">
    <source>
        <dbReference type="ARBA" id="ARBA00022840"/>
    </source>
</evidence>
<dbReference type="PROSITE" id="PS00108">
    <property type="entry name" value="PROTEIN_KINASE_ST"/>
    <property type="match status" value="1"/>
</dbReference>
<dbReference type="Gene3D" id="1.10.510.10">
    <property type="entry name" value="Transferase(Phosphotransferase) domain 1"/>
    <property type="match status" value="1"/>
</dbReference>
<keyword evidence="3 7" id="KW-0418">Kinase</keyword>
<dbReference type="InterPro" id="IPR000719">
    <property type="entry name" value="Prot_kinase_dom"/>
</dbReference>
<keyword evidence="2" id="KW-0547">Nucleotide-binding</keyword>
<evidence type="ECO:0000256" key="1">
    <source>
        <dbReference type="ARBA" id="ARBA00022679"/>
    </source>
</evidence>
<dbReference type="PROSITE" id="PS50011">
    <property type="entry name" value="PROTEIN_KINASE_DOM"/>
    <property type="match status" value="1"/>
</dbReference>
<name>A0AAQ0ES86_9CHLA</name>
<dbReference type="AlphaFoldDB" id="A0AAQ0ES86"/>
<sequence>MLGLGGSFPSKAKYLLTRELSRKVGLTVYQGIEERASSPVVIKTLVSPGIHDRRFLQAFEEEAKIMQLVEHPAFVRLKEKGEWDQGRYLVSEYIQGNSLRDIILAAPLPLDKAVSIVLQVAQAITTLHKHRVLHLDIKPENIVLSRLGEVRLIDYGLSAWQFNHWGSPAYMSPEQSRQEQLSPASDVYALALLAYELIIGQLSLGKVYLSLLPVNISKVLARALQPAPEARFPSMHEFAMALQEYLLHDVYEDYRKKDLVVAQLEQLQQQSLWLAPEELNVPKEMAIQIYSQKEPSYLHNVYYDMFSSENNKELWFCYAQGNGSFALSMIKQFLKQQEDKTKDIPTVIKTMDTFCKTLQIPLGEQGISCCCFVFFPEELLCFSCGKTDFSLKKQTRRVQRFQAESQGIGEKGPLEIHEQSFLWELGDELIVHTPKARDLVYLYCPSFLKLQDRGQIDIFCQTDALQKRIKQKQDRSLCPSTLISLKRVR</sequence>
<evidence type="ECO:0000256" key="3">
    <source>
        <dbReference type="ARBA" id="ARBA00022777"/>
    </source>
</evidence>
<dbReference type="RefSeq" id="WP_080132485.1">
    <property type="nucleotide sequence ID" value="NZ_CP035278.1"/>
</dbReference>
<evidence type="ECO:0000313" key="7">
    <source>
        <dbReference type="EMBL" id="QYC74863.1"/>
    </source>
</evidence>
<feature type="domain" description="Protein kinase" evidence="5">
    <location>
        <begin position="14"/>
        <end position="246"/>
    </location>
</feature>
<dbReference type="GO" id="GO:0004674">
    <property type="term" value="F:protein serine/threonine kinase activity"/>
    <property type="evidence" value="ECO:0007669"/>
    <property type="project" value="UniProtKB-KW"/>
</dbReference>
<proteinExistence type="predicted"/>
<dbReference type="EMBL" id="CP035278">
    <property type="protein sequence ID" value="QHP82923.1"/>
    <property type="molecule type" value="Genomic_DNA"/>
</dbReference>
<dbReference type="SUPFAM" id="SSF56112">
    <property type="entry name" value="Protein kinase-like (PK-like)"/>
    <property type="match status" value="1"/>
</dbReference>
<dbReference type="CDD" id="cd14014">
    <property type="entry name" value="STKc_PknB_like"/>
    <property type="match status" value="1"/>
</dbReference>
<keyword evidence="7" id="KW-0723">Serine/threonine-protein kinase</keyword>
<dbReference type="InterPro" id="IPR008271">
    <property type="entry name" value="Ser/Thr_kinase_AS"/>
</dbReference>
<gene>
    <name evidence="6" type="primary">pkn5</name>
    <name evidence="6" type="ORF">Chls_048</name>
    <name evidence="7" type="ORF">INQ84_01420</name>
</gene>
<keyword evidence="8" id="KW-1185">Reference proteome</keyword>
<accession>A0AAQ0ES86</accession>